<evidence type="ECO:0000313" key="7">
    <source>
        <dbReference type="Proteomes" id="UP000675163"/>
    </source>
</evidence>
<dbReference type="Proteomes" id="UP000675163">
    <property type="component" value="Unassembled WGS sequence"/>
</dbReference>
<evidence type="ECO:0000313" key="6">
    <source>
        <dbReference type="EMBL" id="MBP1326198.1"/>
    </source>
</evidence>
<dbReference type="InterPro" id="IPR050188">
    <property type="entry name" value="RluA_PseudoU_synthase"/>
</dbReference>
<keyword evidence="7" id="KW-1185">Reference proteome</keyword>
<protein>
    <recommendedName>
        <fullName evidence="2">RNA pseudouridylate synthase</fullName>
    </recommendedName>
    <alternativeName>
        <fullName evidence="3">RNA-uridine isomerase</fullName>
    </alternativeName>
</protein>
<dbReference type="InterPro" id="IPR006145">
    <property type="entry name" value="PsdUridine_synth_RsuA/RluA"/>
</dbReference>
<name>A0A940PN32_9MICO</name>
<feature type="region of interest" description="Disordered" evidence="4">
    <location>
        <begin position="35"/>
        <end position="55"/>
    </location>
</feature>
<dbReference type="PANTHER" id="PTHR21600:SF84">
    <property type="entry name" value="PSEUDOURIDINE SYNTHASE RSUA_RLUA-LIKE DOMAIN-CONTAINING PROTEIN"/>
    <property type="match status" value="1"/>
</dbReference>
<proteinExistence type="predicted"/>
<feature type="domain" description="Pseudouridine synthase RsuA/RluA-like" evidence="5">
    <location>
        <begin position="130"/>
        <end position="299"/>
    </location>
</feature>
<dbReference type="AlphaFoldDB" id="A0A940PN32"/>
<evidence type="ECO:0000256" key="2">
    <source>
        <dbReference type="ARBA" id="ARBA00031870"/>
    </source>
</evidence>
<sequence>MPPRSPLPSRFGLDAAWLRTADGASRAPVPAAQLPAAHAAPDPDQAAPANPAAATKPAWETMREWLVARVGMHLDVDAFIADGRFVYETGAPVRAGDRYTPNTFVWFHRDLAAEAEVPGELSIVHRDDRLIVIDKPAFLSTIPRGKHVLQSVVVRLRHELGLPELTPMHRLDRVTSGLLVLTTERRWRGAYQSMFQRRGEVRKTYHAVAQLNPALTFPLTVENHLAKQRGTHQAEVVPGAQINARSTIEFERALTAAESAGIGYEAQGLPGELAAQPPVLGRYRLTPHTGRTHQLRMHMWGAGIPITGDPLYPTDLGIEVDDFSTPLQLLASEIAFTDPVSGVERSFTSELNLPLRP</sequence>
<evidence type="ECO:0000256" key="4">
    <source>
        <dbReference type="SAM" id="MobiDB-lite"/>
    </source>
</evidence>
<accession>A0A940PN32</accession>
<dbReference type="Gene3D" id="3.30.2350.10">
    <property type="entry name" value="Pseudouridine synthase"/>
    <property type="match status" value="1"/>
</dbReference>
<dbReference type="GO" id="GO:0009982">
    <property type="term" value="F:pseudouridine synthase activity"/>
    <property type="evidence" value="ECO:0007669"/>
    <property type="project" value="InterPro"/>
</dbReference>
<organism evidence="6 7">
    <name type="scientific">Leucobacter exalbidus</name>
    <dbReference type="NCBI Taxonomy" id="662960"/>
    <lineage>
        <taxon>Bacteria</taxon>
        <taxon>Bacillati</taxon>
        <taxon>Actinomycetota</taxon>
        <taxon>Actinomycetes</taxon>
        <taxon>Micrococcales</taxon>
        <taxon>Microbacteriaceae</taxon>
        <taxon>Leucobacter</taxon>
    </lineage>
</organism>
<dbReference type="InterPro" id="IPR020103">
    <property type="entry name" value="PsdUridine_synth_cat_dom_sf"/>
</dbReference>
<evidence type="ECO:0000256" key="3">
    <source>
        <dbReference type="ARBA" id="ARBA00033164"/>
    </source>
</evidence>
<evidence type="ECO:0000259" key="5">
    <source>
        <dbReference type="Pfam" id="PF00849"/>
    </source>
</evidence>
<dbReference type="RefSeq" id="WP_209705146.1">
    <property type="nucleotide sequence ID" value="NZ_JAFIDA010000001.1"/>
</dbReference>
<evidence type="ECO:0000256" key="1">
    <source>
        <dbReference type="ARBA" id="ARBA00000073"/>
    </source>
</evidence>
<reference evidence="6" key="1">
    <citation type="submission" date="2021-02" db="EMBL/GenBank/DDBJ databases">
        <title>Sequencing the genomes of 1000 actinobacteria strains.</title>
        <authorList>
            <person name="Klenk H.-P."/>
        </authorList>
    </citation>
    <scope>NUCLEOTIDE SEQUENCE</scope>
    <source>
        <strain evidence="6">DSM 22850</strain>
    </source>
</reference>
<dbReference type="PANTHER" id="PTHR21600">
    <property type="entry name" value="MITOCHONDRIAL RNA PSEUDOURIDINE SYNTHASE"/>
    <property type="match status" value="1"/>
</dbReference>
<dbReference type="SUPFAM" id="SSF55120">
    <property type="entry name" value="Pseudouridine synthase"/>
    <property type="match status" value="1"/>
</dbReference>
<dbReference type="GO" id="GO:0000455">
    <property type="term" value="P:enzyme-directed rRNA pseudouridine synthesis"/>
    <property type="evidence" value="ECO:0007669"/>
    <property type="project" value="TreeGrafter"/>
</dbReference>
<dbReference type="GO" id="GO:0003723">
    <property type="term" value="F:RNA binding"/>
    <property type="evidence" value="ECO:0007669"/>
    <property type="project" value="InterPro"/>
</dbReference>
<comment type="catalytic activity">
    <reaction evidence="1">
        <text>a uridine in RNA = a pseudouridine in RNA</text>
        <dbReference type="Rhea" id="RHEA:48348"/>
        <dbReference type="Rhea" id="RHEA-COMP:12068"/>
        <dbReference type="Rhea" id="RHEA-COMP:12069"/>
        <dbReference type="ChEBI" id="CHEBI:65314"/>
        <dbReference type="ChEBI" id="CHEBI:65315"/>
    </reaction>
</comment>
<gene>
    <name evidence="6" type="ORF">JOF28_001430</name>
</gene>
<dbReference type="Pfam" id="PF00849">
    <property type="entry name" value="PseudoU_synth_2"/>
    <property type="match status" value="1"/>
</dbReference>
<dbReference type="GO" id="GO:0140098">
    <property type="term" value="F:catalytic activity, acting on RNA"/>
    <property type="evidence" value="ECO:0007669"/>
    <property type="project" value="UniProtKB-ARBA"/>
</dbReference>
<keyword evidence="6" id="KW-0413">Isomerase</keyword>
<comment type="caution">
    <text evidence="6">The sequence shown here is derived from an EMBL/GenBank/DDBJ whole genome shotgun (WGS) entry which is preliminary data.</text>
</comment>
<dbReference type="EMBL" id="JAFIDA010000001">
    <property type="protein sequence ID" value="MBP1326198.1"/>
    <property type="molecule type" value="Genomic_DNA"/>
</dbReference>